<accession>A0A174BKS8</accession>
<gene>
    <name evidence="2" type="ORF">C4N23_05435</name>
</gene>
<dbReference type="EMBL" id="PRLC01000006">
    <property type="protein sequence ID" value="RAW62205.1"/>
    <property type="molecule type" value="Genomic_DNA"/>
</dbReference>
<dbReference type="OrthoDB" id="9798761at2"/>
<evidence type="ECO:0000313" key="2">
    <source>
        <dbReference type="EMBL" id="RAW62205.1"/>
    </source>
</evidence>
<dbReference type="RefSeq" id="WP_055191183.1">
    <property type="nucleotide sequence ID" value="NZ_PRLC01000006.1"/>
</dbReference>
<evidence type="ECO:0000313" key="3">
    <source>
        <dbReference type="Proteomes" id="UP000250429"/>
    </source>
</evidence>
<organism evidence="2 3">
    <name type="scientific">Faecalibacterium hattorii</name>
    <dbReference type="NCBI Taxonomy" id="2935520"/>
    <lineage>
        <taxon>Bacteria</taxon>
        <taxon>Bacillati</taxon>
        <taxon>Bacillota</taxon>
        <taxon>Clostridia</taxon>
        <taxon>Eubacteriales</taxon>
        <taxon>Oscillospiraceae</taxon>
        <taxon>Faecalibacterium</taxon>
    </lineage>
</organism>
<dbReference type="PANTHER" id="PTHR37292">
    <property type="entry name" value="VNG6097C"/>
    <property type="match status" value="1"/>
</dbReference>
<keyword evidence="3" id="KW-1185">Reference proteome</keyword>
<feature type="domain" description="GmrSD restriction endonucleases N-terminal" evidence="1">
    <location>
        <begin position="14"/>
        <end position="216"/>
    </location>
</feature>
<evidence type="ECO:0000259" key="1">
    <source>
        <dbReference type="Pfam" id="PF03235"/>
    </source>
</evidence>
<proteinExistence type="predicted"/>
<dbReference type="Pfam" id="PF03235">
    <property type="entry name" value="GmrSD_N"/>
    <property type="match status" value="1"/>
</dbReference>
<reference evidence="2 3" key="1">
    <citation type="submission" date="2018-02" db="EMBL/GenBank/DDBJ databases">
        <title>Complete genome sequencing of Faecalibacterium prausnitzii strains isolated from the human gut.</title>
        <authorList>
            <person name="Fitzgerald B.C."/>
            <person name="Shkoporov A.N."/>
            <person name="Ross P.R."/>
            <person name="Hill C."/>
        </authorList>
    </citation>
    <scope>NUCLEOTIDE SEQUENCE [LARGE SCALE GENOMIC DNA]</scope>
    <source>
        <strain evidence="2 3">APC922/41-1</strain>
    </source>
</reference>
<comment type="caution">
    <text evidence="2">The sequence shown here is derived from an EMBL/GenBank/DDBJ whole genome shotgun (WGS) entry which is preliminary data.</text>
</comment>
<dbReference type="InterPro" id="IPR004919">
    <property type="entry name" value="GmrSD_N"/>
</dbReference>
<dbReference type="AlphaFoldDB" id="A0A174BKS8"/>
<protein>
    <submittedName>
        <fullName evidence="2">DUF262 domain-containing protein</fullName>
    </submittedName>
</protein>
<sequence length="599" mass="68641">MARYSVNNYTVDVLLADIKSGNIAIPEMQRPFVWDATQVRDLMDSLYKGFPVGYIIVWQNPSVKLKDGTVAIGKKVLIDGQQRITAMAAAIVGQEVLDSHYKWKRVCIAFNPIDEIFEVANSANQKSSKWIPDIAKVLDVSFGSFSFVMEYCQKNGIMDKAQEINDTINRLRAIQNNSIGVITLAEDLDIDSVTEIFIRINSKGVVLSQADFAMSKISSNEIYNGNVTRKTIDYFCHLLESPEDLKEIKKNDAEFAARPEFEAIKWAAAKNALIYRTCYTDILRVAFTYKFKRGKLADLVSLLSGRDFETREFKIEIEERSFNQLREAVLQAVNQTNYERYLMIVRSAGIVKKSLIRSQNVLNFGYALFLALRERKVDSNQIEKIVRKWLALSILTGRYSSGSPESAFDYDIKRFFAYDDPMQYLNITEAGELSEAYWKVNLVQRLNTSVASSPYFNMFLVAQVKAHDKGFLSMEIDIESMLENRGDIHHLFPKNYLIKNGIVQAQYNQIANYAFIQQEINIKIKDSSPAHYMTEVIGQCNTKKPVYGGIIEQDRLAENLKQNCIPDGFESMEIGDYQDFLQRRRELMAEKIHQYYDSL</sequence>
<name>A0A174BKS8_9FIRM</name>
<dbReference type="PANTHER" id="PTHR37292:SF2">
    <property type="entry name" value="DUF262 DOMAIN-CONTAINING PROTEIN"/>
    <property type="match status" value="1"/>
</dbReference>
<dbReference type="Proteomes" id="UP000250429">
    <property type="component" value="Unassembled WGS sequence"/>
</dbReference>